<evidence type="ECO:0000313" key="2">
    <source>
        <dbReference type="EMBL" id="KAJ8050514.1"/>
    </source>
</evidence>
<dbReference type="InterPro" id="IPR027417">
    <property type="entry name" value="P-loop_NTPase"/>
</dbReference>
<dbReference type="SUPFAM" id="SSF52540">
    <property type="entry name" value="P-loop containing nucleoside triphosphate hydrolases"/>
    <property type="match status" value="1"/>
</dbReference>
<dbReference type="OrthoDB" id="427518at2759"/>
<accession>A0A9Q1CTT1</accession>
<proteinExistence type="predicted"/>
<dbReference type="Gene3D" id="3.40.50.300">
    <property type="entry name" value="P-loop containing nucleotide triphosphate hydrolases"/>
    <property type="match status" value="1"/>
</dbReference>
<sequence>MDAFTSTSKTASNEGFGRFVVEVASLLTLVTVKKLAVLLNFSPAEIDIIERDPIPGYQFLSALREKGFICEESISPLIDSLNSSDLHGIAENVMKSFRRNITRSHPQRDLTSDIQGKKEHFLKEIRETYEDICNGVQPVPYLRQRLMCVDNVFTDSGLEYFHKQGGTTGEGMWGKLDSYNSIFIDPRFLQAMVFLILGEPGYGKSTLALQYAYDWCKRSLSSPLKEVEILIFLRLRYLKGLASIFSAIKQFLLPCDSRLSESDIEDIILNCNSKVIVLDGFDEYLSSDNANSDVTKIISRQMFRDFRVILTTRPSSIPTRLSYKTEKLRLIGFDKQSRERYILKAVVDCNSEAAAKIVQRLQQNPVLADICQVPLFFVMFAHLTYEKETSFDSVLDSVTSFFRYVVSCFYEHIQIKTGSYNTATATSRCATTHHQLNKLAFESLQGKNQRLVWRKDTLIEKIGKIKYNELVEIGILVEENVMTIVDDPGTSAADHIQRRTDVTFYHKLFCEWYAAHYVADYVTGPYASNLQKFFELLSPFSLQYVYRIACGLNPAAAEKIIHYLHSIEGGDKFAILCILEQTGKVDKIKDIIRRMCSQGIIISGHESLLLQRSTMQLLEIAGRNEIPIEYLILSNCLQSVDLATGSIRITSGLALSSKTPVSLLQISMTNREITEDEAIAILEFSSMCPSIRGLRYWGCVPPVSFRCGSTLSTLKSRGATVWWRWDEYSPRYYLNLQSGRWENICDQSEPTANDFEQMPRGSRQES</sequence>
<reference evidence="2" key="1">
    <citation type="submission" date="2021-10" db="EMBL/GenBank/DDBJ databases">
        <title>Tropical sea cucumber genome reveals ecological adaptation and Cuvierian tubules defense mechanism.</title>
        <authorList>
            <person name="Chen T."/>
        </authorList>
    </citation>
    <scope>NUCLEOTIDE SEQUENCE</scope>
    <source>
        <strain evidence="2">Nanhai2018</strain>
        <tissue evidence="2">Muscle</tissue>
    </source>
</reference>
<dbReference type="InterPro" id="IPR007111">
    <property type="entry name" value="NACHT_NTPase"/>
</dbReference>
<protein>
    <submittedName>
        <fullName evidence="2">Nucleotide-binding oligomerization domain-containing protein 2</fullName>
    </submittedName>
</protein>
<name>A0A9Q1CTT1_HOLLE</name>
<dbReference type="AlphaFoldDB" id="A0A9Q1CTT1"/>
<evidence type="ECO:0000313" key="3">
    <source>
        <dbReference type="Proteomes" id="UP001152320"/>
    </source>
</evidence>
<keyword evidence="3" id="KW-1185">Reference proteome</keyword>
<dbReference type="PANTHER" id="PTHR46312:SF2">
    <property type="entry name" value="NUCLEOTIDE-BINDING OLIGOMERIZATION DOMAIN-CONTAINING PROTEIN 2-LIKE"/>
    <property type="match status" value="1"/>
</dbReference>
<evidence type="ECO:0000259" key="1">
    <source>
        <dbReference type="PROSITE" id="PS50837"/>
    </source>
</evidence>
<dbReference type="Pfam" id="PF05729">
    <property type="entry name" value="NACHT"/>
    <property type="match status" value="1"/>
</dbReference>
<feature type="domain" description="NACHT" evidence="1">
    <location>
        <begin position="192"/>
        <end position="316"/>
    </location>
</feature>
<gene>
    <name evidence="2" type="ORF">HOLleu_03745</name>
</gene>
<organism evidence="2 3">
    <name type="scientific">Holothuria leucospilota</name>
    <name type="common">Black long sea cucumber</name>
    <name type="synonym">Mertensiothuria leucospilota</name>
    <dbReference type="NCBI Taxonomy" id="206669"/>
    <lineage>
        <taxon>Eukaryota</taxon>
        <taxon>Metazoa</taxon>
        <taxon>Echinodermata</taxon>
        <taxon>Eleutherozoa</taxon>
        <taxon>Echinozoa</taxon>
        <taxon>Holothuroidea</taxon>
        <taxon>Aspidochirotacea</taxon>
        <taxon>Aspidochirotida</taxon>
        <taxon>Holothuriidae</taxon>
        <taxon>Holothuria</taxon>
    </lineage>
</organism>
<dbReference type="Proteomes" id="UP001152320">
    <property type="component" value="Chromosome 1"/>
</dbReference>
<dbReference type="PROSITE" id="PS50837">
    <property type="entry name" value="NACHT"/>
    <property type="match status" value="1"/>
</dbReference>
<comment type="caution">
    <text evidence="2">The sequence shown here is derived from an EMBL/GenBank/DDBJ whole genome shotgun (WGS) entry which is preliminary data.</text>
</comment>
<dbReference type="PANTHER" id="PTHR46312">
    <property type="entry name" value="NACHT DOMAIN-CONTAINING PROTEIN"/>
    <property type="match status" value="1"/>
</dbReference>
<dbReference type="EMBL" id="JAIZAY010000001">
    <property type="protein sequence ID" value="KAJ8050514.1"/>
    <property type="molecule type" value="Genomic_DNA"/>
</dbReference>